<gene>
    <name evidence="1" type="ORF">AKG95_14885</name>
</gene>
<evidence type="ECO:0000313" key="1">
    <source>
        <dbReference type="EMBL" id="OHV96110.1"/>
    </source>
</evidence>
<sequence>MSMGIAEKVSLINIKTLSHNEKLKQSQCNGTYVYTYNGKQREANVDYELAYLEDSGKVETKANVTEVVSALMSTAMRELPIKNGVENLRDGAGKLERKLLWKNGKLDGEQVFYYPENGNIRGTQMIANGVKSGPEKGWGIDGKTLLIDLNWVDGKASGFQKGVDDEGKLITDLVFKDGKSTGVQTVVQPYFYDQYTFKDGLLHGSHRRFSNMNGSKHQIEMEENYVNGKLDGVVRIYSNGTVDREKFYKDGEEISKVNNLANTQEDTNACVTKKMDAFRKGNGEEAPINNDVLEEWTLACTKG</sequence>
<protein>
    <recommendedName>
        <fullName evidence="3">MORN repeat variant</fullName>
    </recommendedName>
</protein>
<reference evidence="1 2" key="1">
    <citation type="submission" date="2015-06" db="EMBL/GenBank/DDBJ databases">
        <title>Draft genome sequencing of a biphenyl-degrading bacterium, Janthinobacterium lividum MEG1.</title>
        <authorList>
            <person name="Shimodaira J."/>
            <person name="Hatta T."/>
        </authorList>
    </citation>
    <scope>NUCLEOTIDE SEQUENCE [LARGE SCALE GENOMIC DNA]</scope>
    <source>
        <strain evidence="1 2">MEG1</strain>
    </source>
</reference>
<dbReference type="EMBL" id="LFKP01000008">
    <property type="protein sequence ID" value="OHV96110.1"/>
    <property type="molecule type" value="Genomic_DNA"/>
</dbReference>
<proteinExistence type="predicted"/>
<accession>A0A1S1U6P3</accession>
<dbReference type="SUPFAM" id="SSF82185">
    <property type="entry name" value="Histone H3 K4-specific methyltransferase SET7/9 N-terminal domain"/>
    <property type="match status" value="2"/>
</dbReference>
<organism evidence="1 2">
    <name type="scientific">Janthinobacterium lividum</name>
    <dbReference type="NCBI Taxonomy" id="29581"/>
    <lineage>
        <taxon>Bacteria</taxon>
        <taxon>Pseudomonadati</taxon>
        <taxon>Pseudomonadota</taxon>
        <taxon>Betaproteobacteria</taxon>
        <taxon>Burkholderiales</taxon>
        <taxon>Oxalobacteraceae</taxon>
        <taxon>Janthinobacterium</taxon>
    </lineage>
</organism>
<evidence type="ECO:0008006" key="3">
    <source>
        <dbReference type="Google" id="ProtNLM"/>
    </source>
</evidence>
<dbReference type="Proteomes" id="UP000179840">
    <property type="component" value="Unassembled WGS sequence"/>
</dbReference>
<name>A0A1S1U6P3_9BURK</name>
<comment type="caution">
    <text evidence="1">The sequence shown here is derived from an EMBL/GenBank/DDBJ whole genome shotgun (WGS) entry which is preliminary data.</text>
</comment>
<dbReference type="Gene3D" id="2.20.110.10">
    <property type="entry name" value="Histone H3 K4-specific methyltransferase SET7/9 N-terminal domain"/>
    <property type="match status" value="2"/>
</dbReference>
<evidence type="ECO:0000313" key="2">
    <source>
        <dbReference type="Proteomes" id="UP000179840"/>
    </source>
</evidence>
<dbReference type="AlphaFoldDB" id="A0A1S1U6P3"/>